<dbReference type="GeneID" id="59283185"/>
<gene>
    <name evidence="1" type="ORF">HO173_001511</name>
</gene>
<keyword evidence="2" id="KW-1185">Reference proteome</keyword>
<dbReference type="EMBL" id="JACCJC010000004">
    <property type="protein sequence ID" value="KAF6239903.1"/>
    <property type="molecule type" value="Genomic_DNA"/>
</dbReference>
<name>A0A8H6G3J6_9LECA</name>
<proteinExistence type="predicted"/>
<sequence length="70" mass="7735">MPYSARTLIEVSLLVELRGMLFQTGHVTPSIGPAIVKTLDLLAKSNVKVFGTRSIKDLERLAEVKEKVPE</sequence>
<reference evidence="1 2" key="1">
    <citation type="journal article" date="2020" name="Genomics">
        <title>Complete, high-quality genomes from long-read metagenomic sequencing of two wolf lichen thalli reveals enigmatic genome architecture.</title>
        <authorList>
            <person name="McKenzie S.K."/>
            <person name="Walston R.F."/>
            <person name="Allen J.L."/>
        </authorList>
    </citation>
    <scope>NUCLEOTIDE SEQUENCE [LARGE SCALE GENOMIC DNA]</scope>
    <source>
        <strain evidence="1">WasteWater2</strain>
    </source>
</reference>
<evidence type="ECO:0000313" key="2">
    <source>
        <dbReference type="Proteomes" id="UP000578531"/>
    </source>
</evidence>
<organism evidence="1 2">
    <name type="scientific">Letharia columbiana</name>
    <dbReference type="NCBI Taxonomy" id="112416"/>
    <lineage>
        <taxon>Eukaryota</taxon>
        <taxon>Fungi</taxon>
        <taxon>Dikarya</taxon>
        <taxon>Ascomycota</taxon>
        <taxon>Pezizomycotina</taxon>
        <taxon>Lecanoromycetes</taxon>
        <taxon>OSLEUM clade</taxon>
        <taxon>Lecanoromycetidae</taxon>
        <taxon>Lecanorales</taxon>
        <taxon>Lecanorineae</taxon>
        <taxon>Parmeliaceae</taxon>
        <taxon>Letharia</taxon>
    </lineage>
</organism>
<dbReference type="AlphaFoldDB" id="A0A8H6G3J6"/>
<evidence type="ECO:0000313" key="1">
    <source>
        <dbReference type="EMBL" id="KAF6239903.1"/>
    </source>
</evidence>
<comment type="caution">
    <text evidence="1">The sequence shown here is derived from an EMBL/GenBank/DDBJ whole genome shotgun (WGS) entry which is preliminary data.</text>
</comment>
<dbReference type="RefSeq" id="XP_037169172.1">
    <property type="nucleotide sequence ID" value="XM_037303450.1"/>
</dbReference>
<dbReference type="OrthoDB" id="10501048at2759"/>
<accession>A0A8H6G3J6</accession>
<dbReference type="Proteomes" id="UP000578531">
    <property type="component" value="Unassembled WGS sequence"/>
</dbReference>
<protein>
    <submittedName>
        <fullName evidence="1">Uncharacterized protein</fullName>
    </submittedName>
</protein>